<keyword evidence="7" id="KW-0808">Transferase</keyword>
<keyword evidence="7" id="KW-0032">Aminotransferase</keyword>
<evidence type="ECO:0000256" key="4">
    <source>
        <dbReference type="ARBA" id="ARBA00023125"/>
    </source>
</evidence>
<dbReference type="GO" id="GO:0030170">
    <property type="term" value="F:pyridoxal phosphate binding"/>
    <property type="evidence" value="ECO:0007669"/>
    <property type="project" value="InterPro"/>
</dbReference>
<evidence type="ECO:0000256" key="3">
    <source>
        <dbReference type="ARBA" id="ARBA00023015"/>
    </source>
</evidence>
<dbReference type="EMBL" id="QWLL01000035">
    <property type="protein sequence ID" value="RII76574.1"/>
    <property type="molecule type" value="Genomic_DNA"/>
</dbReference>
<keyword evidence="2" id="KW-0663">Pyridoxal phosphate</keyword>
<dbReference type="Proteomes" id="UP000265875">
    <property type="component" value="Unassembled WGS sequence"/>
</dbReference>
<dbReference type="PANTHER" id="PTHR46577">
    <property type="entry name" value="HTH-TYPE TRANSCRIPTIONAL REGULATORY PROTEIN GABR"/>
    <property type="match status" value="1"/>
</dbReference>
<evidence type="ECO:0000259" key="6">
    <source>
        <dbReference type="PROSITE" id="PS50949"/>
    </source>
</evidence>
<proteinExistence type="inferred from homology"/>
<dbReference type="InterPro" id="IPR015421">
    <property type="entry name" value="PyrdxlP-dep_Trfase_major"/>
</dbReference>
<dbReference type="CDD" id="cd00609">
    <property type="entry name" value="AAT_like"/>
    <property type="match status" value="1"/>
</dbReference>
<dbReference type="SUPFAM" id="SSF53383">
    <property type="entry name" value="PLP-dependent transferases"/>
    <property type="match status" value="1"/>
</dbReference>
<dbReference type="GO" id="GO:0003677">
    <property type="term" value="F:DNA binding"/>
    <property type="evidence" value="ECO:0007669"/>
    <property type="project" value="UniProtKB-KW"/>
</dbReference>
<dbReference type="PROSITE" id="PS50949">
    <property type="entry name" value="HTH_GNTR"/>
    <property type="match status" value="1"/>
</dbReference>
<dbReference type="InterPro" id="IPR015422">
    <property type="entry name" value="PyrdxlP-dep_Trfase_small"/>
</dbReference>
<comment type="similarity">
    <text evidence="1">In the C-terminal section; belongs to the class-I pyridoxal-phosphate-dependent aminotransferase family.</text>
</comment>
<gene>
    <name evidence="7" type="ORF">D0894_15515</name>
</gene>
<dbReference type="InterPro" id="IPR015424">
    <property type="entry name" value="PyrdxlP-dep_Trfase"/>
</dbReference>
<dbReference type="SMART" id="SM00345">
    <property type="entry name" value="HTH_GNTR"/>
    <property type="match status" value="1"/>
</dbReference>
<dbReference type="Pfam" id="PF00155">
    <property type="entry name" value="Aminotran_1_2"/>
    <property type="match status" value="1"/>
</dbReference>
<feature type="domain" description="HTH gntR-type" evidence="6">
    <location>
        <begin position="4"/>
        <end position="72"/>
    </location>
</feature>
<evidence type="ECO:0000313" key="7">
    <source>
        <dbReference type="EMBL" id="RII76574.1"/>
    </source>
</evidence>
<dbReference type="Gene3D" id="3.90.1150.10">
    <property type="entry name" value="Aspartate Aminotransferase, domain 1"/>
    <property type="match status" value="1"/>
</dbReference>
<dbReference type="InterPro" id="IPR000524">
    <property type="entry name" value="Tscrpt_reg_HTH_GntR"/>
</dbReference>
<dbReference type="PANTHER" id="PTHR46577:SF2">
    <property type="entry name" value="TRANSCRIPTIONAL REGULATORY PROTEIN"/>
    <property type="match status" value="1"/>
</dbReference>
<protein>
    <submittedName>
        <fullName evidence="7">PLP-dependent aminotransferase family protein</fullName>
    </submittedName>
</protein>
<dbReference type="GO" id="GO:0003700">
    <property type="term" value="F:DNA-binding transcription factor activity"/>
    <property type="evidence" value="ECO:0007669"/>
    <property type="project" value="InterPro"/>
</dbReference>
<dbReference type="Pfam" id="PF00392">
    <property type="entry name" value="GntR"/>
    <property type="match status" value="1"/>
</dbReference>
<dbReference type="SUPFAM" id="SSF46785">
    <property type="entry name" value="Winged helix' DNA-binding domain"/>
    <property type="match status" value="1"/>
</dbReference>
<dbReference type="CDD" id="cd07377">
    <property type="entry name" value="WHTH_GntR"/>
    <property type="match status" value="1"/>
</dbReference>
<dbReference type="Gene3D" id="1.10.10.10">
    <property type="entry name" value="Winged helix-like DNA-binding domain superfamily/Winged helix DNA-binding domain"/>
    <property type="match status" value="1"/>
</dbReference>
<dbReference type="AlphaFoldDB" id="A0A399M481"/>
<dbReference type="InterPro" id="IPR036390">
    <property type="entry name" value="WH_DNA-bd_sf"/>
</dbReference>
<dbReference type="InterPro" id="IPR051446">
    <property type="entry name" value="HTH_trans_reg/aminotransferase"/>
</dbReference>
<name>A0A399M481_9PSED</name>
<evidence type="ECO:0000313" key="8">
    <source>
        <dbReference type="Proteomes" id="UP000265875"/>
    </source>
</evidence>
<comment type="caution">
    <text evidence="7">The sequence shown here is derived from an EMBL/GenBank/DDBJ whole genome shotgun (WGS) entry which is preliminary data.</text>
</comment>
<reference evidence="7 8" key="1">
    <citation type="submission" date="2018-08" db="EMBL/GenBank/DDBJ databases">
        <title>Draft genome sequence of the cyanotroph, Pseudomonas monteilii BCN3.</title>
        <authorList>
            <person name="Jones L.B."/>
            <person name="Kunz D.A."/>
        </authorList>
    </citation>
    <scope>NUCLEOTIDE SEQUENCE [LARGE SCALE GENOMIC DNA]</scope>
    <source>
        <strain evidence="7 8">BCN3</strain>
    </source>
</reference>
<evidence type="ECO:0000256" key="1">
    <source>
        <dbReference type="ARBA" id="ARBA00005384"/>
    </source>
</evidence>
<sequence length="485" mass="53367">MRTKTRYQQLVEVITEAIDQGRIAPGSILPSIRECARQHGLAINTVITAYQLLEDRGLVRSVPQSGFHVCPRLPEVEHPLHAGIVSYSSSTEKDLLTELLEAQSKPGVVDLAFAAPRGQKFYPGRTLAQLTKQVLHERASVVTTYALPPGSGSLCEQIAGRAKLLGMALSPEDLVLTHGATEALQLALRAVAKPGDTVAIEAPTYFNLYPLLQSMGLIGLEVPTHPRTGLMIQELESLLAQKKIAAVVTMPTVQNPLGCSMPADSKRRLAALAERYETPIIEDAVYAELQYEEPLKPTVRSFDSAGWVMVCGGFSKTLAPDYRLGWLDGGRFSHQVKRLKFASSATESVLLSEAIARYIQNGGYDRHLRSLRRIYQSQVDAVRGLIGKHFPAGTRATQPDGGFVIWVELPEQIHTTELFRKALLKNVVFMPGELYSDGPRFTNCMRIACCQDLSEVFIRALKILGDLAWQELNGERDLASLPTKD</sequence>
<accession>A0A399M481</accession>
<organism evidence="7 8">
    <name type="scientific">Pseudomonas monteilii</name>
    <dbReference type="NCBI Taxonomy" id="76759"/>
    <lineage>
        <taxon>Bacteria</taxon>
        <taxon>Pseudomonadati</taxon>
        <taxon>Pseudomonadota</taxon>
        <taxon>Gammaproteobacteria</taxon>
        <taxon>Pseudomonadales</taxon>
        <taxon>Pseudomonadaceae</taxon>
        <taxon>Pseudomonas</taxon>
    </lineage>
</organism>
<evidence type="ECO:0000256" key="5">
    <source>
        <dbReference type="ARBA" id="ARBA00023163"/>
    </source>
</evidence>
<keyword evidence="4" id="KW-0238">DNA-binding</keyword>
<evidence type="ECO:0000256" key="2">
    <source>
        <dbReference type="ARBA" id="ARBA00022898"/>
    </source>
</evidence>
<dbReference type="InterPro" id="IPR004839">
    <property type="entry name" value="Aminotransferase_I/II_large"/>
</dbReference>
<dbReference type="Gene3D" id="3.40.640.10">
    <property type="entry name" value="Type I PLP-dependent aspartate aminotransferase-like (Major domain)"/>
    <property type="match status" value="1"/>
</dbReference>
<dbReference type="GO" id="GO:0008483">
    <property type="term" value="F:transaminase activity"/>
    <property type="evidence" value="ECO:0007669"/>
    <property type="project" value="UniProtKB-KW"/>
</dbReference>
<dbReference type="InterPro" id="IPR036388">
    <property type="entry name" value="WH-like_DNA-bd_sf"/>
</dbReference>
<keyword evidence="5" id="KW-0804">Transcription</keyword>
<keyword evidence="3" id="KW-0805">Transcription regulation</keyword>